<dbReference type="InParanoid" id="S0EYK8"/>
<dbReference type="PATRIC" id="fig|1303518.3.peg.1713"/>
<dbReference type="AlphaFoldDB" id="S0EYK8"/>
<dbReference type="Gene3D" id="3.40.50.300">
    <property type="entry name" value="P-loop containing nucleotide triphosphate hydrolases"/>
    <property type="match status" value="1"/>
</dbReference>
<evidence type="ECO:0000313" key="2">
    <source>
        <dbReference type="Proteomes" id="UP000014227"/>
    </source>
</evidence>
<evidence type="ECO:0000313" key="1">
    <source>
        <dbReference type="EMBL" id="CCW35478.1"/>
    </source>
</evidence>
<dbReference type="OrthoDB" id="9815894at2"/>
<dbReference type="Pfam" id="PF13469">
    <property type="entry name" value="Sulfotransfer_3"/>
    <property type="match status" value="1"/>
</dbReference>
<dbReference type="EMBL" id="HF951689">
    <property type="protein sequence ID" value="CCW35478.1"/>
    <property type="molecule type" value="Genomic_DNA"/>
</dbReference>
<gene>
    <name evidence="1" type="ORF">CCALI_01664</name>
</gene>
<proteinExistence type="predicted"/>
<dbReference type="KEGG" id="ccz:CCALI_01664"/>
<dbReference type="STRING" id="454171.CP488_02429"/>
<dbReference type="HOGENOM" id="CLU_908193_0_0_0"/>
<protein>
    <recommendedName>
        <fullName evidence="3">Sulfotransferase family</fullName>
    </recommendedName>
</protein>
<dbReference type="SUPFAM" id="SSF52540">
    <property type="entry name" value="P-loop containing nucleoside triphosphate hydrolases"/>
    <property type="match status" value="1"/>
</dbReference>
<reference evidence="2" key="1">
    <citation type="submission" date="2013-03" db="EMBL/GenBank/DDBJ databases">
        <title>Genome sequence of Chthonomonas calidirosea, the first sequenced genome from the Armatimonadetes phylum (formally candidate division OP10).</title>
        <authorList>
            <person name="Lee K.C.Y."/>
            <person name="Morgan X.C."/>
            <person name="Dunfield P.F."/>
            <person name="Tamas I."/>
            <person name="Houghton K.M."/>
            <person name="Vyssotski M."/>
            <person name="Ryan J.L.J."/>
            <person name="Lagutin K."/>
            <person name="McDonald I.R."/>
            <person name="Stott M.B."/>
        </authorList>
    </citation>
    <scope>NUCLEOTIDE SEQUENCE [LARGE SCALE GENOMIC DNA]</scope>
    <source>
        <strain evidence="2">DSM 23976 / ICMP 18418 / T49</strain>
    </source>
</reference>
<accession>S0EYK8</accession>
<dbReference type="InterPro" id="IPR027417">
    <property type="entry name" value="P-loop_NTPase"/>
</dbReference>
<organism evidence="1 2">
    <name type="scientific">Chthonomonas calidirosea (strain DSM 23976 / ICMP 18418 / T49)</name>
    <dbReference type="NCBI Taxonomy" id="1303518"/>
    <lineage>
        <taxon>Bacteria</taxon>
        <taxon>Bacillati</taxon>
        <taxon>Armatimonadota</taxon>
        <taxon>Chthonomonadia</taxon>
        <taxon>Chthonomonadales</taxon>
        <taxon>Chthonomonadaceae</taxon>
        <taxon>Chthonomonas</taxon>
    </lineage>
</organism>
<sequence>MSKPARLIMLSAMYENGGNTTHRMLDGHPELFVYPFESQVGTSLVADYFTSFVPFRYRWPEFPLQGHPAEDYELFYDEEMKVRLRTPSRSKFAHADLQLDEKERKQRFIEIAQQKPRTRGNLVMAFFEATFDTWRNVQRTGQEKYYVGYNPVQAIDTEKILSDLPDAHLVHIVRNPYSGYADTKKRPFPLSLSRYVWTWNILQHMALTFAERYPQRFHLLRFEDIIADPKKTLGNLCAHLGIAWSDTLLYPSWNGQRLQEVYPWGTVRIPTPEANIATLRELSHEERTEIRSLASVMLKHLGYDDL</sequence>
<dbReference type="RefSeq" id="WP_016483010.1">
    <property type="nucleotide sequence ID" value="NC_021487.1"/>
</dbReference>
<keyword evidence="2" id="KW-1185">Reference proteome</keyword>
<name>S0EYK8_CHTCT</name>
<evidence type="ECO:0008006" key="3">
    <source>
        <dbReference type="Google" id="ProtNLM"/>
    </source>
</evidence>
<dbReference type="Proteomes" id="UP000014227">
    <property type="component" value="Chromosome I"/>
</dbReference>
<dbReference type="eggNOG" id="COG4424">
    <property type="taxonomic scope" value="Bacteria"/>
</dbReference>